<gene>
    <name evidence="1" type="ORF">BU24DRAFT_449465</name>
</gene>
<evidence type="ECO:0008006" key="3">
    <source>
        <dbReference type="Google" id="ProtNLM"/>
    </source>
</evidence>
<dbReference type="GeneID" id="54288345"/>
<protein>
    <recommendedName>
        <fullName evidence="3">DUF4419 domain-containing protein</fullName>
    </recommendedName>
</protein>
<reference evidence="1" key="1">
    <citation type="journal article" date="2020" name="Stud. Mycol.">
        <title>101 Dothideomycetes genomes: a test case for predicting lifestyles and emergence of pathogens.</title>
        <authorList>
            <person name="Haridas S."/>
            <person name="Albert R."/>
            <person name="Binder M."/>
            <person name="Bloem J."/>
            <person name="Labutti K."/>
            <person name="Salamov A."/>
            <person name="Andreopoulos B."/>
            <person name="Baker S."/>
            <person name="Barry K."/>
            <person name="Bills G."/>
            <person name="Bluhm B."/>
            <person name="Cannon C."/>
            <person name="Castanera R."/>
            <person name="Culley D."/>
            <person name="Daum C."/>
            <person name="Ezra D."/>
            <person name="Gonzalez J."/>
            <person name="Henrissat B."/>
            <person name="Kuo A."/>
            <person name="Liang C."/>
            <person name="Lipzen A."/>
            <person name="Lutzoni F."/>
            <person name="Magnuson J."/>
            <person name="Mondo S."/>
            <person name="Nolan M."/>
            <person name="Ohm R."/>
            <person name="Pangilinan J."/>
            <person name="Park H.-J."/>
            <person name="Ramirez L."/>
            <person name="Alfaro M."/>
            <person name="Sun H."/>
            <person name="Tritt A."/>
            <person name="Yoshinaga Y."/>
            <person name="Zwiers L.-H."/>
            <person name="Turgeon B."/>
            <person name="Goodwin S."/>
            <person name="Spatafora J."/>
            <person name="Crous P."/>
            <person name="Grigoriev I."/>
        </authorList>
    </citation>
    <scope>NUCLEOTIDE SEQUENCE</scope>
    <source>
        <strain evidence="1">CBS 175.79</strain>
    </source>
</reference>
<dbReference type="Proteomes" id="UP000799778">
    <property type="component" value="Unassembled WGS sequence"/>
</dbReference>
<sequence>MATSSVTVFPSDAEPRAYNHEGYPHAVKTSSELFRNSCRDQFLAYPEAEVYFSSYDEQISQGDVYSSGDSFARGAIDAWAQHRHLIIRPDEVWFAILVQLNFYMIKNAERLRHLFVSHTGKKRIHVSDCTFEGILHKFQDAIHEEVKPGWLRNWVMPEFSTTTWTDHLTASVLLMGLMQRYFKYSCDIICGFPSVTLKGEKEDWEQLLAKIDRLATFGAQPEQFAEQLRPILERFVRTFEEPDHPETRTFWNSMVVAKNDGACGLPPYSLKGWLTGFFFWDLEGNPVIKREPENPLILNGIAYKKWFIEDLPVGYAQAPVVVIGFKGMEEFPAYVLAGNVGKRIKMGLPDGYEQALQRFDGRIGNPRKRIKGKLLSRCIEAAKRLNGQAIDDATPHGTLEPMSGWLMYGPAPDPDGGPSPGYWPEVETEFEDLYRSLGRSIRNGRSASSGVRH</sequence>
<evidence type="ECO:0000313" key="2">
    <source>
        <dbReference type="Proteomes" id="UP000799778"/>
    </source>
</evidence>
<dbReference type="InterPro" id="IPR025533">
    <property type="entry name" value="DUF4419"/>
</dbReference>
<dbReference type="Pfam" id="PF14388">
    <property type="entry name" value="DUF4419"/>
    <property type="match status" value="1"/>
</dbReference>
<name>A0A6A5XY50_9PLEO</name>
<keyword evidence="2" id="KW-1185">Reference proteome</keyword>
<dbReference type="OrthoDB" id="9978173at2759"/>
<dbReference type="PANTHER" id="PTHR31252:SF11">
    <property type="entry name" value="DUF4419 DOMAIN-CONTAINING PROTEIN"/>
    <property type="match status" value="1"/>
</dbReference>
<proteinExistence type="predicted"/>
<evidence type="ECO:0000313" key="1">
    <source>
        <dbReference type="EMBL" id="KAF2017886.1"/>
    </source>
</evidence>
<dbReference type="AlphaFoldDB" id="A0A6A5XY50"/>
<dbReference type="PANTHER" id="PTHR31252">
    <property type="entry name" value="DUF4419 DOMAIN-CONTAINING PROTEIN"/>
    <property type="match status" value="1"/>
</dbReference>
<dbReference type="RefSeq" id="XP_033386225.1">
    <property type="nucleotide sequence ID" value="XM_033530948.1"/>
</dbReference>
<accession>A0A6A5XY50</accession>
<organism evidence="1 2">
    <name type="scientific">Aaosphaeria arxii CBS 175.79</name>
    <dbReference type="NCBI Taxonomy" id="1450172"/>
    <lineage>
        <taxon>Eukaryota</taxon>
        <taxon>Fungi</taxon>
        <taxon>Dikarya</taxon>
        <taxon>Ascomycota</taxon>
        <taxon>Pezizomycotina</taxon>
        <taxon>Dothideomycetes</taxon>
        <taxon>Pleosporomycetidae</taxon>
        <taxon>Pleosporales</taxon>
        <taxon>Pleosporales incertae sedis</taxon>
        <taxon>Aaosphaeria</taxon>
    </lineage>
</organism>
<dbReference type="EMBL" id="ML978068">
    <property type="protein sequence ID" value="KAF2017886.1"/>
    <property type="molecule type" value="Genomic_DNA"/>
</dbReference>